<protein>
    <submittedName>
        <fullName evidence="2">Uncharacterized protein</fullName>
    </submittedName>
</protein>
<dbReference type="AlphaFoldDB" id="A0A0K9PK29"/>
<reference evidence="3" key="1">
    <citation type="journal article" date="2016" name="Nature">
        <title>The genome of the seagrass Zostera marina reveals angiosperm adaptation to the sea.</title>
        <authorList>
            <person name="Olsen J.L."/>
            <person name="Rouze P."/>
            <person name="Verhelst B."/>
            <person name="Lin Y.-C."/>
            <person name="Bayer T."/>
            <person name="Collen J."/>
            <person name="Dattolo E."/>
            <person name="De Paoli E."/>
            <person name="Dittami S."/>
            <person name="Maumus F."/>
            <person name="Michel G."/>
            <person name="Kersting A."/>
            <person name="Lauritano C."/>
            <person name="Lohaus R."/>
            <person name="Toepel M."/>
            <person name="Tonon T."/>
            <person name="Vanneste K."/>
            <person name="Amirebrahimi M."/>
            <person name="Brakel J."/>
            <person name="Bostroem C."/>
            <person name="Chovatia M."/>
            <person name="Grimwood J."/>
            <person name="Jenkins J.W."/>
            <person name="Jueterbock A."/>
            <person name="Mraz A."/>
            <person name="Stam W.T."/>
            <person name="Tice H."/>
            <person name="Bornberg-Bauer E."/>
            <person name="Green P.J."/>
            <person name="Pearson G.A."/>
            <person name="Procaccini G."/>
            <person name="Duarte C.M."/>
            <person name="Schmutz J."/>
            <person name="Reusch T.B.H."/>
            <person name="Van de Peer Y."/>
        </authorList>
    </citation>
    <scope>NUCLEOTIDE SEQUENCE [LARGE SCALE GENOMIC DNA]</scope>
    <source>
        <strain evidence="3">cv. Finnish</strain>
    </source>
</reference>
<name>A0A0K9PK29_ZOSMR</name>
<evidence type="ECO:0000313" key="2">
    <source>
        <dbReference type="EMBL" id="KMZ68592.1"/>
    </source>
</evidence>
<feature type="compositionally biased region" description="Acidic residues" evidence="1">
    <location>
        <begin position="75"/>
        <end position="92"/>
    </location>
</feature>
<feature type="region of interest" description="Disordered" evidence="1">
    <location>
        <begin position="70"/>
        <end position="92"/>
    </location>
</feature>
<sequence length="113" mass="13033">MAFIYRKNCLMNDMVLEFLYYPSIRRSLIVLITRYGIPASFIDGTIRKPIKLPSFFSRTRATALKEKTELKVESVNEESSDNEPDDENAVEEDVVISDQQGEHAAEDEFHQVM</sequence>
<accession>A0A0K9PK29</accession>
<comment type="caution">
    <text evidence="2">The sequence shown here is derived from an EMBL/GenBank/DDBJ whole genome shotgun (WGS) entry which is preliminary data.</text>
</comment>
<evidence type="ECO:0000313" key="3">
    <source>
        <dbReference type="Proteomes" id="UP000036987"/>
    </source>
</evidence>
<dbReference type="EMBL" id="LFYR01000830">
    <property type="protein sequence ID" value="KMZ68592.1"/>
    <property type="molecule type" value="Genomic_DNA"/>
</dbReference>
<dbReference type="Proteomes" id="UP000036987">
    <property type="component" value="Unassembled WGS sequence"/>
</dbReference>
<keyword evidence="3" id="KW-1185">Reference proteome</keyword>
<evidence type="ECO:0000256" key="1">
    <source>
        <dbReference type="SAM" id="MobiDB-lite"/>
    </source>
</evidence>
<proteinExistence type="predicted"/>
<organism evidence="2 3">
    <name type="scientific">Zostera marina</name>
    <name type="common">Eelgrass</name>
    <dbReference type="NCBI Taxonomy" id="29655"/>
    <lineage>
        <taxon>Eukaryota</taxon>
        <taxon>Viridiplantae</taxon>
        <taxon>Streptophyta</taxon>
        <taxon>Embryophyta</taxon>
        <taxon>Tracheophyta</taxon>
        <taxon>Spermatophyta</taxon>
        <taxon>Magnoliopsida</taxon>
        <taxon>Liliopsida</taxon>
        <taxon>Zosteraceae</taxon>
        <taxon>Zostera</taxon>
    </lineage>
</organism>
<gene>
    <name evidence="2" type="ORF">ZOSMA_236G00160</name>
</gene>